<evidence type="ECO:0000313" key="3">
    <source>
        <dbReference type="Proteomes" id="UP001519325"/>
    </source>
</evidence>
<dbReference type="EMBL" id="JAGGMR010000001">
    <property type="protein sequence ID" value="MBP2191829.1"/>
    <property type="molecule type" value="Genomic_DNA"/>
</dbReference>
<dbReference type="SUPFAM" id="SSF55961">
    <property type="entry name" value="Bet v1-like"/>
    <property type="match status" value="1"/>
</dbReference>
<organism evidence="2 3">
    <name type="scientific">Nocardia goodfellowii</name>
    <dbReference type="NCBI Taxonomy" id="882446"/>
    <lineage>
        <taxon>Bacteria</taxon>
        <taxon>Bacillati</taxon>
        <taxon>Actinomycetota</taxon>
        <taxon>Actinomycetes</taxon>
        <taxon>Mycobacteriales</taxon>
        <taxon>Nocardiaceae</taxon>
        <taxon>Nocardia</taxon>
    </lineage>
</organism>
<gene>
    <name evidence="2" type="ORF">BJ987_004730</name>
</gene>
<dbReference type="Proteomes" id="UP001519325">
    <property type="component" value="Unassembled WGS sequence"/>
</dbReference>
<accession>A0ABS4QLC4</accession>
<protein>
    <submittedName>
        <fullName evidence="2">Ribosome-associated toxin RatA of RatAB toxin-antitoxin module</fullName>
    </submittedName>
</protein>
<comment type="caution">
    <text evidence="2">The sequence shown here is derived from an EMBL/GenBank/DDBJ whole genome shotgun (WGS) entry which is preliminary data.</text>
</comment>
<proteinExistence type="predicted"/>
<dbReference type="InterPro" id="IPR023393">
    <property type="entry name" value="START-like_dom_sf"/>
</dbReference>
<keyword evidence="3" id="KW-1185">Reference proteome</keyword>
<dbReference type="Gene3D" id="3.30.530.20">
    <property type="match status" value="1"/>
</dbReference>
<name>A0ABS4QLC4_9NOCA</name>
<dbReference type="InterPro" id="IPR005031">
    <property type="entry name" value="COQ10_START"/>
</dbReference>
<evidence type="ECO:0000259" key="1">
    <source>
        <dbReference type="Pfam" id="PF03364"/>
    </source>
</evidence>
<dbReference type="RefSeq" id="WP_209894041.1">
    <property type="nucleotide sequence ID" value="NZ_JAGGMR010000001.1"/>
</dbReference>
<dbReference type="Pfam" id="PF03364">
    <property type="entry name" value="Polyketide_cyc"/>
    <property type="match status" value="1"/>
</dbReference>
<reference evidence="2 3" key="1">
    <citation type="submission" date="2021-03" db="EMBL/GenBank/DDBJ databases">
        <title>Sequencing the genomes of 1000 actinobacteria strains.</title>
        <authorList>
            <person name="Klenk H.-P."/>
        </authorList>
    </citation>
    <scope>NUCLEOTIDE SEQUENCE [LARGE SCALE GENOMIC DNA]</scope>
    <source>
        <strain evidence="2 3">DSM 45516</strain>
    </source>
</reference>
<feature type="domain" description="Coenzyme Q-binding protein COQ10 START" evidence="1">
    <location>
        <begin position="13"/>
        <end position="131"/>
    </location>
</feature>
<evidence type="ECO:0000313" key="2">
    <source>
        <dbReference type="EMBL" id="MBP2191829.1"/>
    </source>
</evidence>
<sequence length="172" mass="18720">MRSATLTVRSTTVDPDQAYDIVRRFESYPGLVEEVRSVVVREAPDGRSSMSDWEVYFRNGPLRWTEVDYFQPERRNIVFEQESGDFHVFRGSWQVRPAGAGSAVTFEAAFDFGIPSMTGVLEPIAEKVLKEGIATILIRLLGDGEVVGDPAVAAAVAKKLAVAATAPIGAGD</sequence>